<dbReference type="InterPro" id="IPR017459">
    <property type="entry name" value="Glycosyl_Trfase_fam3_N_dom"/>
</dbReference>
<feature type="binding site" evidence="9">
    <location>
        <position position="88"/>
    </location>
    <ligand>
        <name>5-phospho-alpha-D-ribose 1-diphosphate</name>
        <dbReference type="ChEBI" id="CHEBI:58017"/>
    </ligand>
</feature>
<keyword evidence="2 9" id="KW-0028">Amino-acid biosynthesis</keyword>
<dbReference type="GO" id="GO:0004048">
    <property type="term" value="F:anthranilate phosphoribosyltransferase activity"/>
    <property type="evidence" value="ECO:0007669"/>
    <property type="project" value="UniProtKB-UniRule"/>
</dbReference>
<feature type="domain" description="Glycosyl transferase family 3" evidence="10">
    <location>
        <begin position="74"/>
        <end position="322"/>
    </location>
</feature>
<accession>A0A934NEZ1</accession>
<evidence type="ECO:0000256" key="4">
    <source>
        <dbReference type="ARBA" id="ARBA00022679"/>
    </source>
</evidence>
<feature type="binding site" evidence="9">
    <location>
        <begin position="83"/>
        <end position="84"/>
    </location>
    <ligand>
        <name>5-phospho-alpha-D-ribose 1-diphosphate</name>
        <dbReference type="ChEBI" id="CHEBI:58017"/>
    </ligand>
</feature>
<dbReference type="Gene3D" id="1.20.970.10">
    <property type="entry name" value="Transferase, Pyrimidine Nucleoside Phosphorylase, Chain C"/>
    <property type="match status" value="1"/>
</dbReference>
<dbReference type="GO" id="GO:0000162">
    <property type="term" value="P:L-tryptophan biosynthetic process"/>
    <property type="evidence" value="ECO:0007669"/>
    <property type="project" value="UniProtKB-UniRule"/>
</dbReference>
<reference evidence="12 13" key="1">
    <citation type="submission" date="2020-10" db="EMBL/GenBank/DDBJ databases">
        <title>Ca. Dormibacterota MAGs.</title>
        <authorList>
            <person name="Montgomery K."/>
        </authorList>
    </citation>
    <scope>NUCLEOTIDE SEQUENCE [LARGE SCALE GENOMIC DNA]</scope>
    <source>
        <strain evidence="12">SC8811_S16_3</strain>
    </source>
</reference>
<dbReference type="Pfam" id="PF02885">
    <property type="entry name" value="Glycos_trans_3N"/>
    <property type="match status" value="1"/>
</dbReference>
<keyword evidence="6 9" id="KW-0057">Aromatic amino acid biosynthesis</keyword>
<keyword evidence="5 9" id="KW-0822">Tryptophan biosynthesis</keyword>
<comment type="similarity">
    <text evidence="9">Belongs to the anthranilate phosphoribosyltransferase family.</text>
</comment>
<comment type="subunit">
    <text evidence="9">Homodimer.</text>
</comment>
<dbReference type="Proteomes" id="UP000620075">
    <property type="component" value="Unassembled WGS sequence"/>
</dbReference>
<dbReference type="PANTHER" id="PTHR43285">
    <property type="entry name" value="ANTHRANILATE PHOSPHORIBOSYLTRANSFERASE"/>
    <property type="match status" value="1"/>
</dbReference>
<dbReference type="InterPro" id="IPR005940">
    <property type="entry name" value="Anthranilate_Pribosyl_Tfrase"/>
</dbReference>
<feature type="binding site" evidence="9">
    <location>
        <position position="166"/>
    </location>
    <ligand>
        <name>anthranilate</name>
        <dbReference type="ChEBI" id="CHEBI:16567"/>
        <label>2</label>
    </ligand>
</feature>
<evidence type="ECO:0000259" key="11">
    <source>
        <dbReference type="Pfam" id="PF02885"/>
    </source>
</evidence>
<evidence type="ECO:0000256" key="3">
    <source>
        <dbReference type="ARBA" id="ARBA00022676"/>
    </source>
</evidence>
<gene>
    <name evidence="9 12" type="primary">trpD</name>
    <name evidence="12" type="ORF">JF888_14470</name>
</gene>
<feature type="binding site" evidence="9">
    <location>
        <position position="111"/>
    </location>
    <ligand>
        <name>anthranilate</name>
        <dbReference type="ChEBI" id="CHEBI:16567"/>
        <label>1</label>
    </ligand>
</feature>
<dbReference type="Gene3D" id="3.40.1030.10">
    <property type="entry name" value="Nucleoside phosphorylase/phosphoribosyltransferase catalytic domain"/>
    <property type="match status" value="1"/>
</dbReference>
<organism evidence="12 13">
    <name type="scientific">Candidatus Dormiibacter inghamiae</name>
    <dbReference type="NCBI Taxonomy" id="3127013"/>
    <lineage>
        <taxon>Bacteria</taxon>
        <taxon>Bacillati</taxon>
        <taxon>Candidatus Dormiibacterota</taxon>
        <taxon>Candidatus Dormibacteria</taxon>
        <taxon>Candidatus Dormibacterales</taxon>
        <taxon>Candidatus Dormibacteraceae</taxon>
        <taxon>Candidatus Dormiibacter</taxon>
    </lineage>
</organism>
<dbReference type="RefSeq" id="WP_338181893.1">
    <property type="nucleotide sequence ID" value="NZ_JAEKNQ010000057.1"/>
</dbReference>
<comment type="caution">
    <text evidence="9">Lacks conserved residue(s) required for the propagation of feature annotation.</text>
</comment>
<evidence type="ECO:0000313" key="13">
    <source>
        <dbReference type="Proteomes" id="UP000620075"/>
    </source>
</evidence>
<evidence type="ECO:0000256" key="7">
    <source>
        <dbReference type="ARBA" id="ARBA00052328"/>
    </source>
</evidence>
<dbReference type="EC" id="2.4.2.18" evidence="9"/>
<protein>
    <recommendedName>
        <fullName evidence="9">Anthranilate phosphoribosyltransferase</fullName>
        <ecNumber evidence="9">2.4.2.18</ecNumber>
    </recommendedName>
</protein>
<feature type="binding site" evidence="9">
    <location>
        <position position="80"/>
    </location>
    <ligand>
        <name>anthranilate</name>
        <dbReference type="ChEBI" id="CHEBI:16567"/>
        <label>1</label>
    </ligand>
</feature>
<dbReference type="SUPFAM" id="SSF47648">
    <property type="entry name" value="Nucleoside phosphorylase/phosphoribosyltransferase N-terminal domain"/>
    <property type="match status" value="1"/>
</dbReference>
<dbReference type="HAMAP" id="MF_00211">
    <property type="entry name" value="TrpD"/>
    <property type="match status" value="1"/>
</dbReference>
<comment type="catalytic activity">
    <reaction evidence="7 9">
        <text>N-(5-phospho-beta-D-ribosyl)anthranilate + diphosphate = 5-phospho-alpha-D-ribose 1-diphosphate + anthranilate</text>
        <dbReference type="Rhea" id="RHEA:11768"/>
        <dbReference type="ChEBI" id="CHEBI:16567"/>
        <dbReference type="ChEBI" id="CHEBI:18277"/>
        <dbReference type="ChEBI" id="CHEBI:33019"/>
        <dbReference type="ChEBI" id="CHEBI:58017"/>
        <dbReference type="EC" id="2.4.2.18"/>
    </reaction>
</comment>
<dbReference type="InterPro" id="IPR036320">
    <property type="entry name" value="Glycosyl_Trfase_fam3_N_dom_sf"/>
</dbReference>
<feature type="binding site" evidence="9">
    <location>
        <position position="92"/>
    </location>
    <ligand>
        <name>Mg(2+)</name>
        <dbReference type="ChEBI" id="CHEBI:18420"/>
        <label>1</label>
    </ligand>
</feature>
<proteinExistence type="inferred from homology"/>
<dbReference type="SUPFAM" id="SSF52418">
    <property type="entry name" value="Nucleoside phosphorylase/phosphoribosyltransferase catalytic domain"/>
    <property type="match status" value="1"/>
</dbReference>
<dbReference type="EMBL" id="JAEKNQ010000057">
    <property type="protein sequence ID" value="MBJ7604369.1"/>
    <property type="molecule type" value="Genomic_DNA"/>
</dbReference>
<comment type="similarity">
    <text evidence="8">In the C-terminal section; belongs to the anthranilate phosphoribosyltransferase family.</text>
</comment>
<dbReference type="GO" id="GO:0000287">
    <property type="term" value="F:magnesium ion binding"/>
    <property type="evidence" value="ECO:0007669"/>
    <property type="project" value="UniProtKB-UniRule"/>
</dbReference>
<dbReference type="GO" id="GO:0005829">
    <property type="term" value="C:cytosol"/>
    <property type="evidence" value="ECO:0007669"/>
    <property type="project" value="TreeGrafter"/>
</dbReference>
<evidence type="ECO:0000256" key="2">
    <source>
        <dbReference type="ARBA" id="ARBA00022605"/>
    </source>
</evidence>
<feature type="domain" description="Glycosyl transferase family 3 N-terminal" evidence="11">
    <location>
        <begin position="3"/>
        <end position="63"/>
    </location>
</feature>
<dbReference type="AlphaFoldDB" id="A0A934NEZ1"/>
<evidence type="ECO:0000256" key="9">
    <source>
        <dbReference type="HAMAP-Rule" id="MF_00211"/>
    </source>
</evidence>
<feature type="binding site" evidence="9">
    <location>
        <position position="225"/>
    </location>
    <ligand>
        <name>Mg(2+)</name>
        <dbReference type="ChEBI" id="CHEBI:18420"/>
        <label>1</label>
    </ligand>
</feature>
<feature type="binding site" evidence="9">
    <location>
        <begin position="108"/>
        <end position="116"/>
    </location>
    <ligand>
        <name>5-phospho-alpha-D-ribose 1-diphosphate</name>
        <dbReference type="ChEBI" id="CHEBI:58017"/>
    </ligand>
</feature>
<feature type="binding site" evidence="9">
    <location>
        <position position="224"/>
    </location>
    <ligand>
        <name>Mg(2+)</name>
        <dbReference type="ChEBI" id="CHEBI:18420"/>
        <label>2</label>
    </ligand>
</feature>
<feature type="binding site" evidence="9">
    <location>
        <position position="120"/>
    </location>
    <ligand>
        <name>5-phospho-alpha-D-ribose 1-diphosphate</name>
        <dbReference type="ChEBI" id="CHEBI:58017"/>
    </ligand>
</feature>
<comment type="pathway">
    <text evidence="1 9">Amino-acid biosynthesis; L-tryptophan biosynthesis; L-tryptophan from chorismate: step 2/5.</text>
</comment>
<evidence type="ECO:0000256" key="8">
    <source>
        <dbReference type="ARBA" id="ARBA00061188"/>
    </source>
</evidence>
<evidence type="ECO:0000313" key="12">
    <source>
        <dbReference type="EMBL" id="MBJ7604369.1"/>
    </source>
</evidence>
<feature type="binding site" evidence="9">
    <location>
        <position position="80"/>
    </location>
    <ligand>
        <name>5-phospho-alpha-D-ribose 1-diphosphate</name>
        <dbReference type="ChEBI" id="CHEBI:58017"/>
    </ligand>
</feature>
<dbReference type="NCBIfam" id="TIGR01245">
    <property type="entry name" value="trpD"/>
    <property type="match status" value="1"/>
</dbReference>
<comment type="function">
    <text evidence="9">Catalyzes the transfer of the phosphoribosyl group of 5-phosphorylribose-1-pyrophosphate (PRPP) to anthranilate to yield N-(5'-phosphoribosyl)-anthranilate (PRA).</text>
</comment>
<name>A0A934NEZ1_9BACT</name>
<keyword evidence="9" id="KW-0460">Magnesium</keyword>
<dbReference type="FunFam" id="3.40.1030.10:FF:000002">
    <property type="entry name" value="Anthranilate phosphoribosyltransferase"/>
    <property type="match status" value="1"/>
</dbReference>
<evidence type="ECO:0000256" key="6">
    <source>
        <dbReference type="ARBA" id="ARBA00023141"/>
    </source>
</evidence>
<comment type="cofactor">
    <cofactor evidence="9">
        <name>Mg(2+)</name>
        <dbReference type="ChEBI" id="CHEBI:18420"/>
    </cofactor>
    <text evidence="9">Binds 2 magnesium ions per monomer.</text>
</comment>
<evidence type="ECO:0000256" key="5">
    <source>
        <dbReference type="ARBA" id="ARBA00022822"/>
    </source>
</evidence>
<dbReference type="InterPro" id="IPR035902">
    <property type="entry name" value="Nuc_phospho_transferase"/>
</dbReference>
<feature type="binding site" evidence="9">
    <location>
        <begin position="90"/>
        <end position="93"/>
    </location>
    <ligand>
        <name>5-phospho-alpha-D-ribose 1-diphosphate</name>
        <dbReference type="ChEBI" id="CHEBI:58017"/>
    </ligand>
</feature>
<keyword evidence="3 9" id="KW-0328">Glycosyltransferase</keyword>
<evidence type="ECO:0000256" key="1">
    <source>
        <dbReference type="ARBA" id="ARBA00004907"/>
    </source>
</evidence>
<keyword evidence="4 9" id="KW-0808">Transferase</keyword>
<dbReference type="Pfam" id="PF00591">
    <property type="entry name" value="Glycos_transf_3"/>
    <property type="match status" value="1"/>
</dbReference>
<dbReference type="PANTHER" id="PTHR43285:SF2">
    <property type="entry name" value="ANTHRANILATE PHOSPHORIBOSYLTRANSFERASE"/>
    <property type="match status" value="1"/>
</dbReference>
<evidence type="ECO:0000259" key="10">
    <source>
        <dbReference type="Pfam" id="PF00591"/>
    </source>
</evidence>
<keyword evidence="9" id="KW-0479">Metal-binding</keyword>
<feature type="binding site" evidence="9">
    <location>
        <position position="225"/>
    </location>
    <ligand>
        <name>Mg(2+)</name>
        <dbReference type="ChEBI" id="CHEBI:18420"/>
        <label>2</label>
    </ligand>
</feature>
<sequence length="339" mass="35552">MIEYLSHLARGQDLSEADAAQAMELIMRDEATPSQIAGFLMGLRVKGETVEEITGLARTARRLATPIEIPDPASLLDVVGTGGDGSGSFNISTLSAIVAAACGVRVAKHGNRAASSLCGSADVLEALEVRIDLKPEGVARCVEEAGIGFLFAPLFHPSFRFAGVPRRELGVRTVFNILGPLCNPAGAGLLALGVPEAELGRRMADVLGRLGSRRALVFQGEGLDELSTAGPSLVIEMIEGDRREYQLDPRELNLAATDREELRGGGAELNARIARELLAGAKGAKRDVLLLNSSAALRAAGLSQEWKEGLGLAAEAIDSGLAAAVLERWARTSQALVAA</sequence>
<comment type="caution">
    <text evidence="12">The sequence shown here is derived from an EMBL/GenBank/DDBJ whole genome shotgun (WGS) entry which is preliminary data.</text>
</comment>
<dbReference type="InterPro" id="IPR000312">
    <property type="entry name" value="Glycosyl_Trfase_fam3"/>
</dbReference>